<comment type="caution">
    <text evidence="1">The sequence shown here is derived from an EMBL/GenBank/DDBJ whole genome shotgun (WGS) entry which is preliminary data.</text>
</comment>
<accession>A0AAD5SSE6</accession>
<protein>
    <submittedName>
        <fullName evidence="1">Uncharacterized protein</fullName>
    </submittedName>
</protein>
<reference evidence="1" key="1">
    <citation type="submission" date="2020-05" db="EMBL/GenBank/DDBJ databases">
        <title>Phylogenomic resolution of chytrid fungi.</title>
        <authorList>
            <person name="Stajich J.E."/>
            <person name="Amses K."/>
            <person name="Simmons R."/>
            <person name="Seto K."/>
            <person name="Myers J."/>
            <person name="Bonds A."/>
            <person name="Quandt C.A."/>
            <person name="Barry K."/>
            <person name="Liu P."/>
            <person name="Grigoriev I."/>
            <person name="Longcore J.E."/>
            <person name="James T.Y."/>
        </authorList>
    </citation>
    <scope>NUCLEOTIDE SEQUENCE</scope>
    <source>
        <strain evidence="1">JEL0513</strain>
    </source>
</reference>
<dbReference type="EMBL" id="JADGJH010002303">
    <property type="protein sequence ID" value="KAJ3100126.1"/>
    <property type="molecule type" value="Genomic_DNA"/>
</dbReference>
<name>A0AAD5SSE6_9FUNG</name>
<dbReference type="AlphaFoldDB" id="A0AAD5SSE6"/>
<evidence type="ECO:0000313" key="1">
    <source>
        <dbReference type="EMBL" id="KAJ3100126.1"/>
    </source>
</evidence>
<sequence length="120" mass="13467">MGPKAQHLESGVAAVLVSRNLDVLVSRNLDVLAGTNLGNYIIMATQRIHWRAINVRRKTVSLPLNWGGPLGEMHGLDIKDAYLGMEDTMHKNLGVEREVYKEMVTEAYNEWSTARTFVSK</sequence>
<proteinExistence type="predicted"/>
<organism evidence="1 2">
    <name type="scientific">Physocladia obscura</name>
    <dbReference type="NCBI Taxonomy" id="109957"/>
    <lineage>
        <taxon>Eukaryota</taxon>
        <taxon>Fungi</taxon>
        <taxon>Fungi incertae sedis</taxon>
        <taxon>Chytridiomycota</taxon>
        <taxon>Chytridiomycota incertae sedis</taxon>
        <taxon>Chytridiomycetes</taxon>
        <taxon>Chytridiales</taxon>
        <taxon>Chytriomycetaceae</taxon>
        <taxon>Physocladia</taxon>
    </lineage>
</organism>
<dbReference type="Proteomes" id="UP001211907">
    <property type="component" value="Unassembled WGS sequence"/>
</dbReference>
<keyword evidence="2" id="KW-1185">Reference proteome</keyword>
<gene>
    <name evidence="1" type="ORF">HK100_004772</name>
</gene>
<evidence type="ECO:0000313" key="2">
    <source>
        <dbReference type="Proteomes" id="UP001211907"/>
    </source>
</evidence>